<dbReference type="STRING" id="694270.A0A395SJY5"/>
<keyword evidence="3" id="KW-1185">Reference proteome</keyword>
<accession>A0A395SJY5</accession>
<dbReference type="PANTHER" id="PTHR10622:SF13">
    <property type="entry name" value="NACHT DOMAIN-CONTAINING PROTEIN"/>
    <property type="match status" value="1"/>
</dbReference>
<dbReference type="EMBL" id="PXOG01000148">
    <property type="protein sequence ID" value="RGP72379.1"/>
    <property type="molecule type" value="Genomic_DNA"/>
</dbReference>
<dbReference type="Proteomes" id="UP000266234">
    <property type="component" value="Unassembled WGS sequence"/>
</dbReference>
<evidence type="ECO:0000259" key="1">
    <source>
        <dbReference type="Pfam" id="PF06985"/>
    </source>
</evidence>
<feature type="domain" description="Heterokaryon incompatibility" evidence="1">
    <location>
        <begin position="25"/>
        <end position="113"/>
    </location>
</feature>
<protein>
    <submittedName>
        <fullName evidence="2">Het-domain-containing</fullName>
    </submittedName>
</protein>
<reference evidence="2 3" key="1">
    <citation type="journal article" date="2018" name="PLoS Pathog.">
        <title>Evolution of structural diversity of trichothecenes, a family of toxins produced by plant pathogenic and entomopathogenic fungi.</title>
        <authorList>
            <person name="Proctor R.H."/>
            <person name="McCormick S.P."/>
            <person name="Kim H.S."/>
            <person name="Cardoza R.E."/>
            <person name="Stanley A.M."/>
            <person name="Lindo L."/>
            <person name="Kelly A."/>
            <person name="Brown D.W."/>
            <person name="Lee T."/>
            <person name="Vaughan M.M."/>
            <person name="Alexander N.J."/>
            <person name="Busman M."/>
            <person name="Gutierrez S."/>
        </authorList>
    </citation>
    <scope>NUCLEOTIDE SEQUENCE [LARGE SCALE GENOMIC DNA]</scope>
    <source>
        <strain evidence="2 3">NRRL 20695</strain>
    </source>
</reference>
<sequence>MRLLQLEDSGNFSLVEYVGNNIPPYAILSHTWGADEEEVTFKDLELGSGKTKAGYRKLRFCGKQAATDNLQHFWVDTCCIDKASSQELSEAINSMFRWYQNAARCYVYLSDVSIDNSVNDGELSRRWKPKFKKSKWFTRGWTLQELIAPVSVEFFSCDGERLGDKKSLEQTLSEITGIAIPALQRSPLSQFSVDERMSWANMRQTKREEDAAYCLLGIFNVHMPLLYGEGKEDAMARLREVIDKRSNNGAYVRPSTNWSVISSHP</sequence>
<organism evidence="2 3">
    <name type="scientific">Fusarium longipes</name>
    <dbReference type="NCBI Taxonomy" id="694270"/>
    <lineage>
        <taxon>Eukaryota</taxon>
        <taxon>Fungi</taxon>
        <taxon>Dikarya</taxon>
        <taxon>Ascomycota</taxon>
        <taxon>Pezizomycotina</taxon>
        <taxon>Sordariomycetes</taxon>
        <taxon>Hypocreomycetidae</taxon>
        <taxon>Hypocreales</taxon>
        <taxon>Nectriaceae</taxon>
        <taxon>Fusarium</taxon>
    </lineage>
</organism>
<gene>
    <name evidence="2" type="ORF">FLONG3_6775</name>
</gene>
<dbReference type="PANTHER" id="PTHR10622">
    <property type="entry name" value="HET DOMAIN-CONTAINING PROTEIN"/>
    <property type="match status" value="1"/>
</dbReference>
<dbReference type="InterPro" id="IPR010730">
    <property type="entry name" value="HET"/>
</dbReference>
<comment type="caution">
    <text evidence="2">The sequence shown here is derived from an EMBL/GenBank/DDBJ whole genome shotgun (WGS) entry which is preliminary data.</text>
</comment>
<evidence type="ECO:0000313" key="3">
    <source>
        <dbReference type="Proteomes" id="UP000266234"/>
    </source>
</evidence>
<dbReference type="OrthoDB" id="674604at2759"/>
<name>A0A395SJY5_9HYPO</name>
<dbReference type="Pfam" id="PF06985">
    <property type="entry name" value="HET"/>
    <property type="match status" value="1"/>
</dbReference>
<evidence type="ECO:0000313" key="2">
    <source>
        <dbReference type="EMBL" id="RGP72379.1"/>
    </source>
</evidence>
<proteinExistence type="predicted"/>
<dbReference type="AlphaFoldDB" id="A0A395SJY5"/>